<sequence length="241" mass="26702">MSEVQRGWLEGPYTHEQLTSRFGPLYVASPRFGLRQSDKTRPIDDMSASLVNSSFSPSYRLELDGVDSIAILCRTFAGMVGKDRAVSVELSDGEKLEGQLHSSLTLEDAATLMGRTLDLDSAYKQLLVRESSLWCSVLQVYDPDGCPHLFVSQVLPFGASAAVYSFNRLSRSLQQIGTRLFGQVWTSYFDDYTQIDVAASGSNPQQVAESFLDLVGWKYSMKESKRMPMSSSFAALGVEFT</sequence>
<comment type="caution">
    <text evidence="1">The sequence shown here is derived from an EMBL/GenBank/DDBJ whole genome shotgun (WGS) entry which is preliminary data.</text>
</comment>
<protein>
    <submittedName>
        <fullName evidence="1">Cation channel sperm-associated protein 1</fullName>
    </submittedName>
</protein>
<gene>
    <name evidence="1" type="ORF">SCF082_LOCUS18196</name>
</gene>
<name>A0ABP0KMJ2_9DINO</name>
<accession>A0ABP0KMJ2</accession>
<keyword evidence="2" id="KW-1185">Reference proteome</keyword>
<proteinExistence type="predicted"/>
<reference evidence="1 2" key="1">
    <citation type="submission" date="2024-02" db="EMBL/GenBank/DDBJ databases">
        <authorList>
            <person name="Chen Y."/>
            <person name="Shah S."/>
            <person name="Dougan E. K."/>
            <person name="Thang M."/>
            <person name="Chan C."/>
        </authorList>
    </citation>
    <scope>NUCLEOTIDE SEQUENCE [LARGE SCALE GENOMIC DNA]</scope>
</reference>
<evidence type="ECO:0000313" key="1">
    <source>
        <dbReference type="EMBL" id="CAK9028064.1"/>
    </source>
</evidence>
<dbReference type="EMBL" id="CAXAMM010012125">
    <property type="protein sequence ID" value="CAK9028064.1"/>
    <property type="molecule type" value="Genomic_DNA"/>
</dbReference>
<dbReference type="Proteomes" id="UP001642464">
    <property type="component" value="Unassembled WGS sequence"/>
</dbReference>
<evidence type="ECO:0000313" key="2">
    <source>
        <dbReference type="Proteomes" id="UP001642464"/>
    </source>
</evidence>
<organism evidence="1 2">
    <name type="scientific">Durusdinium trenchii</name>
    <dbReference type="NCBI Taxonomy" id="1381693"/>
    <lineage>
        <taxon>Eukaryota</taxon>
        <taxon>Sar</taxon>
        <taxon>Alveolata</taxon>
        <taxon>Dinophyceae</taxon>
        <taxon>Suessiales</taxon>
        <taxon>Symbiodiniaceae</taxon>
        <taxon>Durusdinium</taxon>
    </lineage>
</organism>